<dbReference type="Gene3D" id="3.40.50.1110">
    <property type="entry name" value="SGNH hydrolase"/>
    <property type="match status" value="1"/>
</dbReference>
<name>A0A382LAA7_9ZZZZ</name>
<dbReference type="EMBL" id="UINC01085882">
    <property type="protein sequence ID" value="SVC33824.1"/>
    <property type="molecule type" value="Genomic_DNA"/>
</dbReference>
<dbReference type="CDD" id="cd01836">
    <property type="entry name" value="FeeA_FeeB_like"/>
    <property type="match status" value="1"/>
</dbReference>
<keyword evidence="1" id="KW-0812">Transmembrane</keyword>
<sequence>MSYKSLSNYIRALLGYLIIGLFFPWLWLQGIYLKKVVLRLPSPTDAPFGVLQGSGRKLEILGLGESPMAGVGIAKHSETLTGLTAVRLNQLMDRQVNWKVMAQNGLTINNLNQLIEEEPSVDADLIIASIGGNDVFNLTPPWVWERDLIRCIKNLVRDGRKPLIIFSPVPCVGRFPAIPNPLRLAFGYWELLLQTSLDLVMNSIEDAHLLEDRFPDGKEFFMDDGIHPSQLAYKLWSEKLASTAVEMM</sequence>
<accession>A0A382LAA7</accession>
<feature type="transmembrane region" description="Helical" evidence="1">
    <location>
        <begin position="12"/>
        <end position="33"/>
    </location>
</feature>
<dbReference type="InterPro" id="IPR036514">
    <property type="entry name" value="SGNH_hydro_sf"/>
</dbReference>
<protein>
    <recommendedName>
        <fullName evidence="2">SGNH hydrolase-type esterase domain-containing protein</fullName>
    </recommendedName>
</protein>
<evidence type="ECO:0000256" key="1">
    <source>
        <dbReference type="SAM" id="Phobius"/>
    </source>
</evidence>
<keyword evidence="1" id="KW-0472">Membrane</keyword>
<evidence type="ECO:0000313" key="3">
    <source>
        <dbReference type="EMBL" id="SVC33824.1"/>
    </source>
</evidence>
<keyword evidence="1" id="KW-1133">Transmembrane helix</keyword>
<dbReference type="AlphaFoldDB" id="A0A382LAA7"/>
<organism evidence="3">
    <name type="scientific">marine metagenome</name>
    <dbReference type="NCBI Taxonomy" id="408172"/>
    <lineage>
        <taxon>unclassified sequences</taxon>
        <taxon>metagenomes</taxon>
        <taxon>ecological metagenomes</taxon>
    </lineage>
</organism>
<dbReference type="SUPFAM" id="SSF52266">
    <property type="entry name" value="SGNH hydrolase"/>
    <property type="match status" value="1"/>
</dbReference>
<dbReference type="Pfam" id="PF13472">
    <property type="entry name" value="Lipase_GDSL_2"/>
    <property type="match status" value="1"/>
</dbReference>
<reference evidence="3" key="1">
    <citation type="submission" date="2018-05" db="EMBL/GenBank/DDBJ databases">
        <authorList>
            <person name="Lanie J.A."/>
            <person name="Ng W.-L."/>
            <person name="Kazmierczak K.M."/>
            <person name="Andrzejewski T.M."/>
            <person name="Davidsen T.M."/>
            <person name="Wayne K.J."/>
            <person name="Tettelin H."/>
            <person name="Glass J.I."/>
            <person name="Rusch D."/>
            <person name="Podicherti R."/>
            <person name="Tsui H.-C.T."/>
            <person name="Winkler M.E."/>
        </authorList>
    </citation>
    <scope>NUCLEOTIDE SEQUENCE</scope>
</reference>
<evidence type="ECO:0000259" key="2">
    <source>
        <dbReference type="Pfam" id="PF13472"/>
    </source>
</evidence>
<gene>
    <name evidence="3" type="ORF">METZ01_LOCUS286678</name>
</gene>
<feature type="domain" description="SGNH hydrolase-type esterase" evidence="2">
    <location>
        <begin position="63"/>
        <end position="235"/>
    </location>
</feature>
<proteinExistence type="predicted"/>
<dbReference type="InterPro" id="IPR013830">
    <property type="entry name" value="SGNH_hydro"/>
</dbReference>